<dbReference type="GO" id="GO:0051301">
    <property type="term" value="P:cell division"/>
    <property type="evidence" value="ECO:0007669"/>
    <property type="project" value="UniProtKB-KW"/>
</dbReference>
<evidence type="ECO:0000256" key="8">
    <source>
        <dbReference type="ARBA" id="ARBA00023306"/>
    </source>
</evidence>
<evidence type="ECO:0000256" key="3">
    <source>
        <dbReference type="ARBA" id="ARBA00022454"/>
    </source>
</evidence>
<keyword evidence="9" id="KW-0137">Centromere</keyword>
<evidence type="ECO:0000256" key="9">
    <source>
        <dbReference type="ARBA" id="ARBA00023328"/>
    </source>
</evidence>
<keyword evidence="13" id="KW-1185">Reference proteome</keyword>
<sequence length="282" mass="30922">MEDGDESAVAEAALGLNPQLFVDEVHGIIADISAGAFEAAAAPGVLGAAKAAEKATDLQRGLNAIHHIVKDRLDKRMANWEKFCLLHCFDVPKGFVAAEDDNSCAKESHKDETSDLDLELDSLRRKLESANMESQNLEREMSSLERQTTYKGKLDSSVSEIQKLFEDKSVQENFEGLVKAIPVLQQKIIDMSKKRTATTCLVDQQVWNTNSLTDNKRQTLDKSFTARAEDIQDVVSILQNKSHVGPPLLPQGAQDQGRRHLGGASNSNIPGNSKKAIKEGKK</sequence>
<evidence type="ECO:0000256" key="2">
    <source>
        <dbReference type="ARBA" id="ARBA00008643"/>
    </source>
</evidence>
<accession>A0A811QZK4</accession>
<proteinExistence type="inferred from homology"/>
<dbReference type="GO" id="GO:0000070">
    <property type="term" value="P:mitotic sister chromatid segregation"/>
    <property type="evidence" value="ECO:0007669"/>
    <property type="project" value="TreeGrafter"/>
</dbReference>
<dbReference type="PANTHER" id="PTHR14527:SF2">
    <property type="entry name" value="PROTEIN MIS12 HOMOLOG"/>
    <property type="match status" value="1"/>
</dbReference>
<keyword evidence="8" id="KW-0131">Cell cycle</keyword>
<evidence type="ECO:0000313" key="12">
    <source>
        <dbReference type="EMBL" id="CAD6261694.1"/>
    </source>
</evidence>
<evidence type="ECO:0000256" key="1">
    <source>
        <dbReference type="ARBA" id="ARBA00004629"/>
    </source>
</evidence>
<comment type="subcellular location">
    <subcellularLocation>
        <location evidence="1">Chromosome</location>
        <location evidence="1">Centromere</location>
        <location evidence="1">Kinetochore</location>
    </subcellularLocation>
</comment>
<evidence type="ECO:0000256" key="6">
    <source>
        <dbReference type="ARBA" id="ARBA00022838"/>
    </source>
</evidence>
<dbReference type="GO" id="GO:0051382">
    <property type="term" value="P:kinetochore assembly"/>
    <property type="evidence" value="ECO:0007669"/>
    <property type="project" value="TreeGrafter"/>
</dbReference>
<dbReference type="InterPro" id="IPR008685">
    <property type="entry name" value="Centromere_Mis12"/>
</dbReference>
<keyword evidence="7 10" id="KW-0175">Coiled coil</keyword>
<evidence type="ECO:0000256" key="4">
    <source>
        <dbReference type="ARBA" id="ARBA00022618"/>
    </source>
</evidence>
<comment type="similarity">
    <text evidence="2">Belongs to the mis12 family.</text>
</comment>
<dbReference type="GO" id="GO:0005634">
    <property type="term" value="C:nucleus"/>
    <property type="evidence" value="ECO:0007669"/>
    <property type="project" value="InterPro"/>
</dbReference>
<keyword evidence="5" id="KW-0498">Mitosis</keyword>
<feature type="coiled-coil region" evidence="10">
    <location>
        <begin position="106"/>
        <end position="147"/>
    </location>
</feature>
<evidence type="ECO:0000256" key="7">
    <source>
        <dbReference type="ARBA" id="ARBA00023054"/>
    </source>
</evidence>
<dbReference type="GO" id="GO:0000444">
    <property type="term" value="C:MIS12/MIND type complex"/>
    <property type="evidence" value="ECO:0007669"/>
    <property type="project" value="TreeGrafter"/>
</dbReference>
<reference evidence="12" key="1">
    <citation type="submission" date="2020-10" db="EMBL/GenBank/DDBJ databases">
        <authorList>
            <person name="Han B."/>
            <person name="Lu T."/>
            <person name="Zhao Q."/>
            <person name="Huang X."/>
            <person name="Zhao Y."/>
        </authorList>
    </citation>
    <scope>NUCLEOTIDE SEQUENCE</scope>
</reference>
<protein>
    <submittedName>
        <fullName evidence="12">Uncharacterized protein</fullName>
    </submittedName>
</protein>
<feature type="region of interest" description="Disordered" evidence="11">
    <location>
        <begin position="242"/>
        <end position="282"/>
    </location>
</feature>
<dbReference type="PANTHER" id="PTHR14527">
    <property type="entry name" value="PROTEIN MIS12 HOMOLOG"/>
    <property type="match status" value="1"/>
</dbReference>
<gene>
    <name evidence="12" type="ORF">NCGR_LOCUS45084</name>
</gene>
<keyword evidence="3" id="KW-0158">Chromosome</keyword>
<name>A0A811QZK4_9POAL</name>
<keyword evidence="6" id="KW-0995">Kinetochore</keyword>
<keyword evidence="4" id="KW-0132">Cell division</keyword>
<evidence type="ECO:0000313" key="13">
    <source>
        <dbReference type="Proteomes" id="UP000604825"/>
    </source>
</evidence>
<dbReference type="Pfam" id="PF05859">
    <property type="entry name" value="Mis12"/>
    <property type="match status" value="1"/>
</dbReference>
<dbReference type="AlphaFoldDB" id="A0A811QZK4"/>
<evidence type="ECO:0000256" key="11">
    <source>
        <dbReference type="SAM" id="MobiDB-lite"/>
    </source>
</evidence>
<evidence type="ECO:0000256" key="5">
    <source>
        <dbReference type="ARBA" id="ARBA00022776"/>
    </source>
</evidence>
<dbReference type="OrthoDB" id="1884855at2759"/>
<dbReference type="EMBL" id="CAJGYO010000012">
    <property type="protein sequence ID" value="CAD6261694.1"/>
    <property type="molecule type" value="Genomic_DNA"/>
</dbReference>
<organism evidence="12 13">
    <name type="scientific">Miscanthus lutarioriparius</name>
    <dbReference type="NCBI Taxonomy" id="422564"/>
    <lineage>
        <taxon>Eukaryota</taxon>
        <taxon>Viridiplantae</taxon>
        <taxon>Streptophyta</taxon>
        <taxon>Embryophyta</taxon>
        <taxon>Tracheophyta</taxon>
        <taxon>Spermatophyta</taxon>
        <taxon>Magnoliopsida</taxon>
        <taxon>Liliopsida</taxon>
        <taxon>Poales</taxon>
        <taxon>Poaceae</taxon>
        <taxon>PACMAD clade</taxon>
        <taxon>Panicoideae</taxon>
        <taxon>Andropogonodae</taxon>
        <taxon>Andropogoneae</taxon>
        <taxon>Saccharinae</taxon>
        <taxon>Miscanthus</taxon>
    </lineage>
</organism>
<dbReference type="Proteomes" id="UP000604825">
    <property type="component" value="Unassembled WGS sequence"/>
</dbReference>
<comment type="caution">
    <text evidence="12">The sequence shown here is derived from an EMBL/GenBank/DDBJ whole genome shotgun (WGS) entry which is preliminary data.</text>
</comment>
<evidence type="ECO:0000256" key="10">
    <source>
        <dbReference type="SAM" id="Coils"/>
    </source>
</evidence>